<name>A0A3S3QUK5_9MAGN</name>
<dbReference type="CDD" id="cd22152">
    <property type="entry name" value="F-box_AtAFR-like"/>
    <property type="match status" value="1"/>
</dbReference>
<dbReference type="InterPro" id="IPR057499">
    <property type="entry name" value="Kelch_FKB95"/>
</dbReference>
<feature type="domain" description="F-box" evidence="3">
    <location>
        <begin position="17"/>
        <end position="55"/>
    </location>
</feature>
<dbReference type="InterPro" id="IPR006652">
    <property type="entry name" value="Kelch_1"/>
</dbReference>
<accession>A0A3S3QUK5</accession>
<dbReference type="InterPro" id="IPR001810">
    <property type="entry name" value="F-box_dom"/>
</dbReference>
<evidence type="ECO:0000259" key="4">
    <source>
        <dbReference type="Pfam" id="PF25210"/>
    </source>
</evidence>
<evidence type="ECO:0000313" key="5">
    <source>
        <dbReference type="EMBL" id="RWR89848.1"/>
    </source>
</evidence>
<organism evidence="5 6">
    <name type="scientific">Cinnamomum micranthum f. kanehirae</name>
    <dbReference type="NCBI Taxonomy" id="337451"/>
    <lineage>
        <taxon>Eukaryota</taxon>
        <taxon>Viridiplantae</taxon>
        <taxon>Streptophyta</taxon>
        <taxon>Embryophyta</taxon>
        <taxon>Tracheophyta</taxon>
        <taxon>Spermatophyta</taxon>
        <taxon>Magnoliopsida</taxon>
        <taxon>Magnoliidae</taxon>
        <taxon>Laurales</taxon>
        <taxon>Lauraceae</taxon>
        <taxon>Cinnamomum</taxon>
    </lineage>
</organism>
<dbReference type="Pfam" id="PF00646">
    <property type="entry name" value="F-box"/>
    <property type="match status" value="1"/>
</dbReference>
<proteinExistence type="predicted"/>
<evidence type="ECO:0000256" key="1">
    <source>
        <dbReference type="ARBA" id="ARBA00022441"/>
    </source>
</evidence>
<evidence type="ECO:0000313" key="6">
    <source>
        <dbReference type="Proteomes" id="UP000283530"/>
    </source>
</evidence>
<dbReference type="Proteomes" id="UP000283530">
    <property type="component" value="Unassembled WGS sequence"/>
</dbReference>
<reference evidence="5 6" key="1">
    <citation type="journal article" date="2019" name="Nat. Plants">
        <title>Stout camphor tree genome fills gaps in understanding of flowering plant genome evolution.</title>
        <authorList>
            <person name="Chaw S.M."/>
            <person name="Liu Y.C."/>
            <person name="Wu Y.W."/>
            <person name="Wang H.Y."/>
            <person name="Lin C.I."/>
            <person name="Wu C.S."/>
            <person name="Ke H.M."/>
            <person name="Chang L.Y."/>
            <person name="Hsu C.Y."/>
            <person name="Yang H.T."/>
            <person name="Sudianto E."/>
            <person name="Hsu M.H."/>
            <person name="Wu K.P."/>
            <person name="Wang L.N."/>
            <person name="Leebens-Mack J.H."/>
            <person name="Tsai I.J."/>
        </authorList>
    </citation>
    <scope>NUCLEOTIDE SEQUENCE [LARGE SCALE GENOMIC DNA]</scope>
    <source>
        <strain evidence="6">cv. Chaw 1501</strain>
        <tissue evidence="5">Young leaves</tissue>
    </source>
</reference>
<feature type="domain" description="FKB95-like N-terminal Kelch" evidence="4">
    <location>
        <begin position="92"/>
        <end position="343"/>
    </location>
</feature>
<keyword evidence="6" id="KW-1185">Reference proteome</keyword>
<dbReference type="SMART" id="SM00612">
    <property type="entry name" value="Kelch"/>
    <property type="match status" value="2"/>
</dbReference>
<gene>
    <name evidence="5" type="ORF">CKAN_01892000</name>
</gene>
<comment type="caution">
    <text evidence="5">The sequence shown here is derived from an EMBL/GenBank/DDBJ whole genome shotgun (WGS) entry which is preliminary data.</text>
</comment>
<dbReference type="OrthoDB" id="45365at2759"/>
<evidence type="ECO:0000256" key="2">
    <source>
        <dbReference type="ARBA" id="ARBA00022737"/>
    </source>
</evidence>
<dbReference type="Gene3D" id="2.120.10.80">
    <property type="entry name" value="Kelch-type beta propeller"/>
    <property type="match status" value="1"/>
</dbReference>
<keyword evidence="2" id="KW-0677">Repeat</keyword>
<dbReference type="Pfam" id="PF25210">
    <property type="entry name" value="Kelch_FKB95"/>
    <property type="match status" value="1"/>
</dbReference>
<protein>
    <submittedName>
        <fullName evidence="5">F-box/kelch-repeat protein SKIP6-like protein</fullName>
    </submittedName>
</protein>
<evidence type="ECO:0000259" key="3">
    <source>
        <dbReference type="Pfam" id="PF00646"/>
    </source>
</evidence>
<dbReference type="EMBL" id="QPKB01000008">
    <property type="protein sequence ID" value="RWR89848.1"/>
    <property type="molecule type" value="Genomic_DNA"/>
</dbReference>
<dbReference type="STRING" id="337451.A0A3S3QUK5"/>
<keyword evidence="1" id="KW-0880">Kelch repeat</keyword>
<dbReference type="PANTHER" id="PTHR46344">
    <property type="entry name" value="OS02G0202900 PROTEIN"/>
    <property type="match status" value="1"/>
</dbReference>
<dbReference type="AlphaFoldDB" id="A0A3S3QUK5"/>
<sequence>MNEEAESSFSNGSLIPGIPNEIALTCIARVPRSNHPYLHLVSRSWRSLLRSHSFYDVRSQLSSSVQPFIYITVRPFSSSSFQWLLIDPRAPNPKRLHPLPPPPFSSTGSSCAVLGPRIFVLGGSVSDVPSSTVWIFDARFNRWEIGPSMRVSREFSAAGALDGKIYVLGGCLADSFARSSSWAEVLDPASGSWSPVPSPVDVQEKWMHSSAVLGGKLFAMADRGGVIYDPAASAWTNVSTELDLGWRGRAAAVDGILYCYDNLGKIRGYDEKEDKWEELKGIEKELPKFLYGATLADLGGGRLFVAWEGKGRGKDMEIGCAEIETVRESGGGLRGSIVWSDIVNLAVPRRSTIVNCLAVGL</sequence>
<dbReference type="PANTHER" id="PTHR46344:SF19">
    <property type="entry name" value="F-BOX DOMAIN-CONTAINING PROTEIN"/>
    <property type="match status" value="1"/>
</dbReference>
<dbReference type="SUPFAM" id="SSF117281">
    <property type="entry name" value="Kelch motif"/>
    <property type="match status" value="1"/>
</dbReference>
<dbReference type="InterPro" id="IPR015915">
    <property type="entry name" value="Kelch-typ_b-propeller"/>
</dbReference>